<keyword evidence="2" id="KW-0418">Kinase</keyword>
<evidence type="ECO:0000313" key="3">
    <source>
        <dbReference type="Proteomes" id="UP001151760"/>
    </source>
</evidence>
<dbReference type="EMBL" id="BQNB010009360">
    <property type="protein sequence ID" value="GJS62433.1"/>
    <property type="molecule type" value="Genomic_DNA"/>
</dbReference>
<dbReference type="InterPro" id="IPR000719">
    <property type="entry name" value="Prot_kinase_dom"/>
</dbReference>
<protein>
    <submittedName>
        <fullName evidence="2">Serine-threonine/tyrosine-protein kinase catalytic domain-containing protein</fullName>
    </submittedName>
</protein>
<evidence type="ECO:0000259" key="1">
    <source>
        <dbReference type="PROSITE" id="PS50011"/>
    </source>
</evidence>
<dbReference type="SUPFAM" id="SSF56112">
    <property type="entry name" value="Protein kinase-like (PK-like)"/>
    <property type="match status" value="1"/>
</dbReference>
<dbReference type="Proteomes" id="UP001151760">
    <property type="component" value="Unassembled WGS sequence"/>
</dbReference>
<dbReference type="InterPro" id="IPR011009">
    <property type="entry name" value="Kinase-like_dom_sf"/>
</dbReference>
<dbReference type="GO" id="GO:0016301">
    <property type="term" value="F:kinase activity"/>
    <property type="evidence" value="ECO:0007669"/>
    <property type="project" value="UniProtKB-KW"/>
</dbReference>
<dbReference type="PROSITE" id="PS00108">
    <property type="entry name" value="PROTEIN_KINASE_ST"/>
    <property type="match status" value="1"/>
</dbReference>
<organism evidence="2 3">
    <name type="scientific">Tanacetum coccineum</name>
    <dbReference type="NCBI Taxonomy" id="301880"/>
    <lineage>
        <taxon>Eukaryota</taxon>
        <taxon>Viridiplantae</taxon>
        <taxon>Streptophyta</taxon>
        <taxon>Embryophyta</taxon>
        <taxon>Tracheophyta</taxon>
        <taxon>Spermatophyta</taxon>
        <taxon>Magnoliopsida</taxon>
        <taxon>eudicotyledons</taxon>
        <taxon>Gunneridae</taxon>
        <taxon>Pentapetalae</taxon>
        <taxon>asterids</taxon>
        <taxon>campanulids</taxon>
        <taxon>Asterales</taxon>
        <taxon>Asteraceae</taxon>
        <taxon>Asteroideae</taxon>
        <taxon>Anthemideae</taxon>
        <taxon>Anthemidinae</taxon>
        <taxon>Tanacetum</taxon>
    </lineage>
</organism>
<dbReference type="SMART" id="SM00220">
    <property type="entry name" value="S_TKc"/>
    <property type="match status" value="1"/>
</dbReference>
<evidence type="ECO:0000313" key="2">
    <source>
        <dbReference type="EMBL" id="GJS62433.1"/>
    </source>
</evidence>
<reference evidence="2" key="2">
    <citation type="submission" date="2022-01" db="EMBL/GenBank/DDBJ databases">
        <authorList>
            <person name="Yamashiro T."/>
            <person name="Shiraishi A."/>
            <person name="Satake H."/>
            <person name="Nakayama K."/>
        </authorList>
    </citation>
    <scope>NUCLEOTIDE SEQUENCE</scope>
</reference>
<dbReference type="InterPro" id="IPR025886">
    <property type="entry name" value="PP2-like"/>
</dbReference>
<dbReference type="Pfam" id="PF14299">
    <property type="entry name" value="PP2"/>
    <property type="match status" value="2"/>
</dbReference>
<proteinExistence type="predicted"/>
<dbReference type="InterPro" id="IPR045272">
    <property type="entry name" value="ANXUR1/2-like"/>
</dbReference>
<dbReference type="InterPro" id="IPR008271">
    <property type="entry name" value="Ser/Thr_kinase_AS"/>
</dbReference>
<keyword evidence="3" id="KW-1185">Reference proteome</keyword>
<reference evidence="2" key="1">
    <citation type="journal article" date="2022" name="Int. J. Mol. Sci.">
        <title>Draft Genome of Tanacetum Coccineum: Genomic Comparison of Closely Related Tanacetum-Family Plants.</title>
        <authorList>
            <person name="Yamashiro T."/>
            <person name="Shiraishi A."/>
            <person name="Nakayama K."/>
            <person name="Satake H."/>
        </authorList>
    </citation>
    <scope>NUCLEOTIDE SEQUENCE</scope>
</reference>
<dbReference type="Pfam" id="PF07714">
    <property type="entry name" value="PK_Tyr_Ser-Thr"/>
    <property type="match status" value="1"/>
</dbReference>
<sequence>MSIMKNWEGLKIPFEKIDVATEKFKTCIGRGGYGWVYKGVLSINGKDTTVAVKRLNEQFGQGLKEFLTEIQLLSGQEHPNLTSLLGYCDDGKEKIIVYEYAVRGSLDRYIRRRNRDESSTTLTWLQRLKICADAARGLNHLHNHIGGHQTIIHRDIKSSNILIDENWAAKISDLGLSKLSVTGFGMSLIVSNGCGTHGYCEPEYYTSGVVTKKSDVYSFGIVLFEVLCGRLCIIEPDNGFILSGKSVKEYYNNGNLVQIIDPSLREHMGSYSMTKFSEIAHRCLHDDREQRPTMDIVAKELEKALNVHVALAHELEKNEEDIDENWEKRLPHDYPHLIEMSDIPLNYTTKKELYLLFCRGFLANNGQVWFSTCKSTRGICSILPATHAISDKHGSYKYLETLSLPESRFKEVKKLGSDRCYELTYRLESFMFSPDHCDYACYLVFKLDDRHVLPNDGPIFNAVYFLGDNEIRIPILKPQEETGSSKTSDRMSILFDGWLERSWVEKRDDGWLEARLTKPLYKHHLENCEELKIELIECRSVNGIIVEGVEFRPVVVDRPYVVDIDLHYDQDQRPAMDIVTEELQETLSIQNEEGIDDDEDEYWEKKLPDAYQRYIEMSDIPLNYSTKKELYLLFCHGFLAKKFYGQPWFSTCKSTRGICSLLPSKRVLLKDPNYYLLKTLSLPESRFKEVKKFGTDRSHKFTCKLESYMFSPDHYNYAWYLVFKLEDGYILSNDGSIFEANYKLGGNAFTTITITLKKPKEECGPSKSIDGGPGTSMHNYMDSETSWVEKRDDGWLEARLTKPLLKHHLEKLSEHLQVIIWEVEDGSLKGIIVEGVEFRPVVVDGSYVVETSIS</sequence>
<dbReference type="PROSITE" id="PS50011">
    <property type="entry name" value="PROTEIN_KINASE_DOM"/>
    <property type="match status" value="1"/>
</dbReference>
<comment type="caution">
    <text evidence="2">The sequence shown here is derived from an EMBL/GenBank/DDBJ whole genome shotgun (WGS) entry which is preliminary data.</text>
</comment>
<dbReference type="Gene3D" id="3.30.200.20">
    <property type="entry name" value="Phosphorylase Kinase, domain 1"/>
    <property type="match status" value="1"/>
</dbReference>
<keyword evidence="2" id="KW-0808">Transferase</keyword>
<dbReference type="InterPro" id="IPR001245">
    <property type="entry name" value="Ser-Thr/Tyr_kinase_cat_dom"/>
</dbReference>
<name>A0ABQ4XBR8_9ASTR</name>
<dbReference type="Gene3D" id="1.10.510.10">
    <property type="entry name" value="Transferase(Phosphotransferase) domain 1"/>
    <property type="match status" value="1"/>
</dbReference>
<dbReference type="PANTHER" id="PTHR27003:SF361">
    <property type="entry name" value="PROTEIN KINASE DOMAIN-CONTAINING PROTEIN"/>
    <property type="match status" value="1"/>
</dbReference>
<gene>
    <name evidence="2" type="ORF">Tco_0657217</name>
</gene>
<dbReference type="PANTHER" id="PTHR27003">
    <property type="entry name" value="OS07G0166700 PROTEIN"/>
    <property type="match status" value="1"/>
</dbReference>
<accession>A0ABQ4XBR8</accession>
<feature type="domain" description="Protein kinase" evidence="1">
    <location>
        <begin position="22"/>
        <end position="311"/>
    </location>
</feature>